<proteinExistence type="predicted"/>
<dbReference type="EMBL" id="JANRMS010000096">
    <property type="protein sequence ID" value="KAJ3546931.1"/>
    <property type="molecule type" value="Genomic_DNA"/>
</dbReference>
<organism evidence="1 2">
    <name type="scientific">Fusarium decemcellulare</name>
    <dbReference type="NCBI Taxonomy" id="57161"/>
    <lineage>
        <taxon>Eukaryota</taxon>
        <taxon>Fungi</taxon>
        <taxon>Dikarya</taxon>
        <taxon>Ascomycota</taxon>
        <taxon>Pezizomycotina</taxon>
        <taxon>Sordariomycetes</taxon>
        <taxon>Hypocreomycetidae</taxon>
        <taxon>Hypocreales</taxon>
        <taxon>Nectriaceae</taxon>
        <taxon>Fusarium</taxon>
        <taxon>Fusarium decemcellulare species complex</taxon>
    </lineage>
</organism>
<reference evidence="1" key="1">
    <citation type="submission" date="2022-08" db="EMBL/GenBank/DDBJ databases">
        <title>Genome Sequence of Fusarium decemcellulare.</title>
        <authorList>
            <person name="Buettner E."/>
        </authorList>
    </citation>
    <scope>NUCLEOTIDE SEQUENCE</scope>
    <source>
        <strain evidence="1">Babe19</strain>
    </source>
</reference>
<sequence>MSSCFCCDAIRPYRPQWLDHEAKFTGFVAWAKQHPSEPGNTHELDSTELSDVQPPFAVQLVRQVNYGPLESKRYFVPLKGETNAFKEVSEGDLIRANFQKLNSAPNALVADIHILALENIAREESKAIFTGRYVATDGPNSSMTFTKEKGYPGLGINEFIINGSDILAAAELLLGFPNPVIRFYATDLKGEQEDGSFEWSFRFDLEGESPSKG</sequence>
<evidence type="ECO:0000313" key="1">
    <source>
        <dbReference type="EMBL" id="KAJ3546931.1"/>
    </source>
</evidence>
<dbReference type="Proteomes" id="UP001148629">
    <property type="component" value="Unassembled WGS sequence"/>
</dbReference>
<evidence type="ECO:0000313" key="2">
    <source>
        <dbReference type="Proteomes" id="UP001148629"/>
    </source>
</evidence>
<gene>
    <name evidence="1" type="ORF">NM208_g1766</name>
</gene>
<name>A0ACC1SV99_9HYPO</name>
<accession>A0ACC1SV99</accession>
<comment type="caution">
    <text evidence="1">The sequence shown here is derived from an EMBL/GenBank/DDBJ whole genome shotgun (WGS) entry which is preliminary data.</text>
</comment>
<keyword evidence="2" id="KW-1185">Reference proteome</keyword>
<protein>
    <submittedName>
        <fullName evidence="1">Uncharacterized protein</fullName>
    </submittedName>
</protein>